<dbReference type="InterPro" id="IPR033395">
    <property type="entry name" value="DUF5106"/>
</dbReference>
<accession>A0A5C6RXG1</accession>
<dbReference type="EMBL" id="VOOS01000002">
    <property type="protein sequence ID" value="TXB66042.1"/>
    <property type="molecule type" value="Genomic_DNA"/>
</dbReference>
<dbReference type="Pfam" id="PF14289">
    <property type="entry name" value="DUF4369"/>
    <property type="match status" value="1"/>
</dbReference>
<dbReference type="PANTHER" id="PTHR42852:SF17">
    <property type="entry name" value="THIOREDOXIN-LIKE PROTEIN HI_1115"/>
    <property type="match status" value="1"/>
</dbReference>
<dbReference type="InterPro" id="IPR025380">
    <property type="entry name" value="DUF4369"/>
</dbReference>
<feature type="domain" description="Thioredoxin" evidence="1">
    <location>
        <begin position="343"/>
        <end position="500"/>
    </location>
</feature>
<dbReference type="PANTHER" id="PTHR42852">
    <property type="entry name" value="THIOL:DISULFIDE INTERCHANGE PROTEIN DSBE"/>
    <property type="match status" value="1"/>
</dbReference>
<dbReference type="InterPro" id="IPR000866">
    <property type="entry name" value="AhpC/TSA"/>
</dbReference>
<dbReference type="GO" id="GO:0016491">
    <property type="term" value="F:oxidoreductase activity"/>
    <property type="evidence" value="ECO:0007669"/>
    <property type="project" value="InterPro"/>
</dbReference>
<proteinExistence type="predicted"/>
<organism evidence="2 3">
    <name type="scientific">Vicingus serpentipes</name>
    <dbReference type="NCBI Taxonomy" id="1926625"/>
    <lineage>
        <taxon>Bacteria</taxon>
        <taxon>Pseudomonadati</taxon>
        <taxon>Bacteroidota</taxon>
        <taxon>Flavobacteriia</taxon>
        <taxon>Flavobacteriales</taxon>
        <taxon>Vicingaceae</taxon>
        <taxon>Vicingus</taxon>
    </lineage>
</organism>
<dbReference type="Pfam" id="PF17127">
    <property type="entry name" value="DUF5106"/>
    <property type="match status" value="1"/>
</dbReference>
<dbReference type="Gene3D" id="3.40.30.10">
    <property type="entry name" value="Glutaredoxin"/>
    <property type="match status" value="1"/>
</dbReference>
<dbReference type="InterPro" id="IPR013766">
    <property type="entry name" value="Thioredoxin_domain"/>
</dbReference>
<dbReference type="PROSITE" id="PS51352">
    <property type="entry name" value="THIOREDOXIN_2"/>
    <property type="match status" value="1"/>
</dbReference>
<evidence type="ECO:0000259" key="1">
    <source>
        <dbReference type="PROSITE" id="PS51352"/>
    </source>
</evidence>
<dbReference type="InterPro" id="IPR036249">
    <property type="entry name" value="Thioredoxin-like_sf"/>
</dbReference>
<name>A0A5C6RXG1_9FLAO</name>
<dbReference type="Proteomes" id="UP000321721">
    <property type="component" value="Unassembled WGS sequence"/>
</dbReference>
<dbReference type="OrthoDB" id="6399635at2"/>
<evidence type="ECO:0000313" key="2">
    <source>
        <dbReference type="EMBL" id="TXB66042.1"/>
    </source>
</evidence>
<dbReference type="GO" id="GO:0016209">
    <property type="term" value="F:antioxidant activity"/>
    <property type="evidence" value="ECO:0007669"/>
    <property type="project" value="InterPro"/>
</dbReference>
<dbReference type="SUPFAM" id="SSF52833">
    <property type="entry name" value="Thioredoxin-like"/>
    <property type="match status" value="1"/>
</dbReference>
<dbReference type="AlphaFoldDB" id="A0A5C6RXG1"/>
<sequence>MSVNIEYNIKFEYQFFSKIMKKLLAILFIFSFCSATFAGNEGYKIKIKINGLKDTTCYLGNYYGNKQYYKDTARVDGNGVCVFEGEESLPGGIYTLIYNNTMLFEIIVNEPVIELETDTTNYVKKLVVKKSAENKLFYEHLFFITEKQRSIQLLQGKMEKADEDGKKKLREDITAISNEIKDFRLGIIEKNPNTLVASIFNAMKEPEVPNFETEKNDSIVRYLQYKYIKDNYWDGFDFSDERLIRTPIYHNKLDRYLNKIVFQRPDSINKEADWILKQTKPETELFKYTVHYVTNTFEKSKIMGMDAVFVHMAQNYYTHELAFWVDSAQVEKIQDRAKALAPLLVGKVTPNLKLLDTASVNWVNLHKLEADYTILVFWDPECGHCKKELPKMAEYYETIRDQNILVYAVSSDHNDAWKKFIRDNKMDFINVAVPQEVYKDQQKVNEYVLTGKTDVASLNYSATYDIYSTPQVYLLDKDKKIIGKKLDTDLLKQVFENQYNIKGKE</sequence>
<protein>
    <submittedName>
        <fullName evidence="2">Redoxin domain-containing protein</fullName>
    </submittedName>
</protein>
<comment type="caution">
    <text evidence="2">The sequence shown here is derived from an EMBL/GenBank/DDBJ whole genome shotgun (WGS) entry which is preliminary data.</text>
</comment>
<evidence type="ECO:0000313" key="3">
    <source>
        <dbReference type="Proteomes" id="UP000321721"/>
    </source>
</evidence>
<gene>
    <name evidence="2" type="ORF">FRY74_05590</name>
</gene>
<dbReference type="InterPro" id="IPR050553">
    <property type="entry name" value="Thioredoxin_ResA/DsbE_sf"/>
</dbReference>
<dbReference type="Pfam" id="PF00578">
    <property type="entry name" value="AhpC-TSA"/>
    <property type="match status" value="1"/>
</dbReference>
<reference evidence="2 3" key="1">
    <citation type="submission" date="2019-08" db="EMBL/GenBank/DDBJ databases">
        <title>Genome of Vicingus serpentipes NCIMB 15042.</title>
        <authorList>
            <person name="Bowman J.P."/>
        </authorList>
    </citation>
    <scope>NUCLEOTIDE SEQUENCE [LARGE SCALE GENOMIC DNA]</scope>
    <source>
        <strain evidence="2 3">NCIMB 15042</strain>
    </source>
</reference>
<keyword evidence="3" id="KW-1185">Reference proteome</keyword>